<keyword evidence="2" id="KW-1185">Reference proteome</keyword>
<protein>
    <submittedName>
        <fullName evidence="1">Uncharacterized protein</fullName>
    </submittedName>
</protein>
<accession>A0ABD2QHG9</accession>
<reference evidence="1 2" key="1">
    <citation type="submission" date="2024-11" db="EMBL/GenBank/DDBJ databases">
        <title>Adaptive evolution of stress response genes in parasites aligns with host niche diversity.</title>
        <authorList>
            <person name="Hahn C."/>
            <person name="Resl P."/>
        </authorList>
    </citation>
    <scope>NUCLEOTIDE SEQUENCE [LARGE SCALE GENOMIC DNA]</scope>
    <source>
        <strain evidence="1">EGGRZ-B1_66</strain>
        <tissue evidence="1">Body</tissue>
    </source>
</reference>
<proteinExistence type="predicted"/>
<dbReference type="Proteomes" id="UP001626550">
    <property type="component" value="Unassembled WGS sequence"/>
</dbReference>
<evidence type="ECO:0000313" key="2">
    <source>
        <dbReference type="Proteomes" id="UP001626550"/>
    </source>
</evidence>
<organism evidence="1 2">
    <name type="scientific">Cichlidogyrus casuarinus</name>
    <dbReference type="NCBI Taxonomy" id="1844966"/>
    <lineage>
        <taxon>Eukaryota</taxon>
        <taxon>Metazoa</taxon>
        <taxon>Spiralia</taxon>
        <taxon>Lophotrochozoa</taxon>
        <taxon>Platyhelminthes</taxon>
        <taxon>Monogenea</taxon>
        <taxon>Monopisthocotylea</taxon>
        <taxon>Dactylogyridea</taxon>
        <taxon>Ancyrocephalidae</taxon>
        <taxon>Cichlidogyrus</taxon>
    </lineage>
</organism>
<dbReference type="EMBL" id="JBJKFK010000182">
    <property type="protein sequence ID" value="KAL3318983.1"/>
    <property type="molecule type" value="Genomic_DNA"/>
</dbReference>
<name>A0ABD2QHG9_9PLAT</name>
<evidence type="ECO:0000313" key="1">
    <source>
        <dbReference type="EMBL" id="KAL3318983.1"/>
    </source>
</evidence>
<comment type="caution">
    <text evidence="1">The sequence shown here is derived from an EMBL/GenBank/DDBJ whole genome shotgun (WGS) entry which is preliminary data.</text>
</comment>
<dbReference type="AlphaFoldDB" id="A0ABD2QHG9"/>
<sequence length="168" mass="19063">MFQEEEDGTHEYKVTAFLCNAGGQCSDHHTVKLKEAQLPINCDLEAVAEKDYASSLLWFYSGWKDIDKYSIQANEYSFGIREGNVGAAASLGGKIRLIQVGLTNLGDQPPHYVPTSAGFNASEIPGHSFRIRQGSDYSFYSRFKAEYRLMRFCGKKTRTFKSRLRLQW</sequence>
<gene>
    <name evidence="1" type="ORF">Ciccas_002346</name>
</gene>